<proteinExistence type="predicted"/>
<dbReference type="AlphaFoldDB" id="A0A7K0ENH8"/>
<accession>A0A7K0ENH8</accession>
<protein>
    <submittedName>
        <fullName evidence="2">Uncharacterized protein</fullName>
    </submittedName>
</protein>
<evidence type="ECO:0000313" key="3">
    <source>
        <dbReference type="Proteomes" id="UP000441754"/>
    </source>
</evidence>
<evidence type="ECO:0000313" key="2">
    <source>
        <dbReference type="EMBL" id="MRS63046.1"/>
    </source>
</evidence>
<organism evidence="2 3">
    <name type="scientific">Larkinella terrae</name>
    <dbReference type="NCBI Taxonomy" id="2025311"/>
    <lineage>
        <taxon>Bacteria</taxon>
        <taxon>Pseudomonadati</taxon>
        <taxon>Bacteroidota</taxon>
        <taxon>Cytophagia</taxon>
        <taxon>Cytophagales</taxon>
        <taxon>Spirosomataceae</taxon>
        <taxon>Larkinella</taxon>
    </lineage>
</organism>
<name>A0A7K0ENH8_9BACT</name>
<dbReference type="RefSeq" id="WP_154176399.1">
    <property type="nucleotide sequence ID" value="NZ_WJXZ01000009.1"/>
</dbReference>
<reference evidence="2 3" key="1">
    <citation type="journal article" date="2018" name="Antonie Van Leeuwenhoek">
        <title>Larkinella terrae sp. nov., isolated from soil on Jeju Island, South Korea.</title>
        <authorList>
            <person name="Ten L.N."/>
            <person name="Jeon J."/>
            <person name="Park S.J."/>
            <person name="Park S."/>
            <person name="Lee S.Y."/>
            <person name="Kim M.K."/>
            <person name="Jung H.Y."/>
        </authorList>
    </citation>
    <scope>NUCLEOTIDE SEQUENCE [LARGE SCALE GENOMIC DNA]</scope>
    <source>
        <strain evidence="2 3">KCTC 52001</strain>
    </source>
</reference>
<sequence length="73" mass="8530">MRTIQINVPDNQHKVVSDLLKTIPSIEVTDDNVRSIIPSNAQPGEKPSDYAGPWKKDKRDFQEIRRKSWTRKR</sequence>
<dbReference type="Proteomes" id="UP000441754">
    <property type="component" value="Unassembled WGS sequence"/>
</dbReference>
<feature type="region of interest" description="Disordered" evidence="1">
    <location>
        <begin position="34"/>
        <end position="73"/>
    </location>
</feature>
<dbReference type="OrthoDB" id="963975at2"/>
<keyword evidence="3" id="KW-1185">Reference proteome</keyword>
<evidence type="ECO:0000256" key="1">
    <source>
        <dbReference type="SAM" id="MobiDB-lite"/>
    </source>
</evidence>
<gene>
    <name evidence="2" type="ORF">GJJ30_17235</name>
</gene>
<comment type="caution">
    <text evidence="2">The sequence shown here is derived from an EMBL/GenBank/DDBJ whole genome shotgun (WGS) entry which is preliminary data.</text>
</comment>
<feature type="compositionally biased region" description="Basic and acidic residues" evidence="1">
    <location>
        <begin position="54"/>
        <end position="66"/>
    </location>
</feature>
<dbReference type="EMBL" id="WJXZ01000009">
    <property type="protein sequence ID" value="MRS63046.1"/>
    <property type="molecule type" value="Genomic_DNA"/>
</dbReference>